<evidence type="ECO:0000259" key="3">
    <source>
        <dbReference type="SMART" id="SM00645"/>
    </source>
</evidence>
<dbReference type="PANTHER" id="PTHR12411">
    <property type="entry name" value="CYSTEINE PROTEASE FAMILY C1-RELATED"/>
    <property type="match status" value="1"/>
</dbReference>
<dbReference type="STRING" id="7176.B0W0U5"/>
<dbReference type="GO" id="GO:0008234">
    <property type="term" value="F:cysteine-type peptidase activity"/>
    <property type="evidence" value="ECO:0007669"/>
    <property type="project" value="InterPro"/>
</dbReference>
<reference evidence="4" key="1">
    <citation type="submission" date="2007-03" db="EMBL/GenBank/DDBJ databases">
        <title>Annotation of Culex pipiens quinquefasciatus.</title>
        <authorList>
            <consortium name="The Broad Institute Genome Sequencing Platform"/>
            <person name="Atkinson P.W."/>
            <person name="Hemingway J."/>
            <person name="Christensen B.M."/>
            <person name="Higgs S."/>
            <person name="Kodira C."/>
            <person name="Hannick L."/>
            <person name="Megy K."/>
            <person name="O'Leary S."/>
            <person name="Pearson M."/>
            <person name="Haas B.J."/>
            <person name="Mauceli E."/>
            <person name="Wortman J.R."/>
            <person name="Lee N.H."/>
            <person name="Guigo R."/>
            <person name="Stanke M."/>
            <person name="Alvarado L."/>
            <person name="Amedeo P."/>
            <person name="Antoine C.H."/>
            <person name="Arensburger P."/>
            <person name="Bidwell S.L."/>
            <person name="Crawford M."/>
            <person name="Camaro F."/>
            <person name="Devon K."/>
            <person name="Engels R."/>
            <person name="Hammond M."/>
            <person name="Howarth C."/>
            <person name="Koehrsen M."/>
            <person name="Lawson D."/>
            <person name="Montgomery P."/>
            <person name="Nene V."/>
            <person name="Nusbaum C."/>
            <person name="Puiu D."/>
            <person name="Romero-Severson J."/>
            <person name="Severson D.W."/>
            <person name="Shumway M."/>
            <person name="Sisk P."/>
            <person name="Stolte C."/>
            <person name="Zeng Q."/>
            <person name="Eisenstadt E."/>
            <person name="Fraser-Liggett C."/>
            <person name="Strausberg R."/>
            <person name="Galagan J."/>
            <person name="Birren B."/>
            <person name="Collins F.H."/>
        </authorList>
    </citation>
    <scope>NUCLEOTIDE SEQUENCE [LARGE SCALE GENOMIC DNA]</scope>
    <source>
        <strain evidence="4">JHB</strain>
    </source>
</reference>
<dbReference type="SUPFAM" id="SSF54001">
    <property type="entry name" value="Cysteine proteinases"/>
    <property type="match status" value="1"/>
</dbReference>
<gene>
    <name evidence="5" type="primary">6031545</name>
    <name evidence="4" type="ORF">CpipJ_CPIJ000566</name>
</gene>
<dbReference type="Proteomes" id="UP000002320">
    <property type="component" value="Unassembled WGS sequence"/>
</dbReference>
<dbReference type="VEuPathDB" id="VectorBase:CPIJ000566"/>
<evidence type="ECO:0000313" key="4">
    <source>
        <dbReference type="EMBL" id="EDS42762.1"/>
    </source>
</evidence>
<comment type="similarity">
    <text evidence="1">Belongs to the peptidase C1 family.</text>
</comment>
<dbReference type="InParanoid" id="B0W0U5"/>
<proteinExistence type="inferred from homology"/>
<evidence type="ECO:0000313" key="6">
    <source>
        <dbReference type="Proteomes" id="UP000002320"/>
    </source>
</evidence>
<name>B0W0U5_CULQU</name>
<dbReference type="AlphaFoldDB" id="B0W0U5"/>
<evidence type="ECO:0000256" key="1">
    <source>
        <dbReference type="ARBA" id="ARBA00008455"/>
    </source>
</evidence>
<dbReference type="HOGENOM" id="CLU_781333_0_0_1"/>
<protein>
    <recommendedName>
        <fullName evidence="3">Peptidase C1A papain C-terminal domain-containing protein</fullName>
    </recommendedName>
</protein>
<dbReference type="InterPro" id="IPR013128">
    <property type="entry name" value="Peptidase_C1A"/>
</dbReference>
<dbReference type="EMBL" id="DS231819">
    <property type="protein sequence ID" value="EDS42762.1"/>
    <property type="molecule type" value="Genomic_DNA"/>
</dbReference>
<feature type="domain" description="Peptidase C1A papain C-terminal" evidence="3">
    <location>
        <begin position="20"/>
        <end position="249"/>
    </location>
</feature>
<sequence length="355" mass="38564">MKLILILLSWIVASTSAQLIPTSFDARTRWPNCPSIALIPNQGCCNSSAFQIPAAVITDRACIRSNGTSTRTYSAYDALACCTDCPFSQLFKCAGGDPLKVWNYWATTGLVSDSCMPFSLSPLCLGFNCPLLCAPGYAGSIVGDRKKGLKVVTVAPYVDAIQSEIILNGPVEASFDLYLDFVHLKQSQVYNSRSGPNLGRQSVKIIGWGVENGTEYWLITSTFGIGWGNQGTAMFLRGVNHLVLPSPPWTGRGGVLCAGGKGPLKVHRLTIQPARAEFSRSLTNQPREVSGGCALRYHDGRSWWGPPEREVAEQAEMPRHVCPDFAVITTAGLLSHDPQSDLAEEKSLIDYIDEM</sequence>
<dbReference type="InterPro" id="IPR000668">
    <property type="entry name" value="Peptidase_C1A_C"/>
</dbReference>
<dbReference type="eggNOG" id="KOG1543">
    <property type="taxonomic scope" value="Eukaryota"/>
</dbReference>
<dbReference type="InterPro" id="IPR038765">
    <property type="entry name" value="Papain-like_cys_pep_sf"/>
</dbReference>
<evidence type="ECO:0000256" key="2">
    <source>
        <dbReference type="SAM" id="SignalP"/>
    </source>
</evidence>
<dbReference type="VEuPathDB" id="VectorBase:CQUJHB008286"/>
<evidence type="ECO:0000313" key="5">
    <source>
        <dbReference type="EnsemblMetazoa" id="CPIJ000566-PA"/>
    </source>
</evidence>
<reference evidence="5" key="2">
    <citation type="submission" date="2020-05" db="UniProtKB">
        <authorList>
            <consortium name="EnsemblMetazoa"/>
        </authorList>
    </citation>
    <scope>IDENTIFICATION</scope>
    <source>
        <strain evidence="5">JHB</strain>
    </source>
</reference>
<dbReference type="EnsemblMetazoa" id="CPIJ000566-RA">
    <property type="protein sequence ID" value="CPIJ000566-PA"/>
    <property type="gene ID" value="CPIJ000566"/>
</dbReference>
<feature type="signal peptide" evidence="2">
    <location>
        <begin position="1"/>
        <end position="17"/>
    </location>
</feature>
<keyword evidence="2" id="KW-0732">Signal</keyword>
<dbReference type="KEGG" id="cqu:CpipJ_CPIJ000566"/>
<dbReference type="GO" id="GO:0006508">
    <property type="term" value="P:proteolysis"/>
    <property type="evidence" value="ECO:0007669"/>
    <property type="project" value="InterPro"/>
</dbReference>
<dbReference type="Gene3D" id="3.90.70.10">
    <property type="entry name" value="Cysteine proteinases"/>
    <property type="match status" value="1"/>
</dbReference>
<accession>B0W0U5</accession>
<feature type="chain" id="PRO_5014485347" description="Peptidase C1A papain C-terminal domain-containing protein" evidence="2">
    <location>
        <begin position="18"/>
        <end position="355"/>
    </location>
</feature>
<keyword evidence="6" id="KW-1185">Reference proteome</keyword>
<dbReference type="OrthoDB" id="10058785at2759"/>
<dbReference type="SMART" id="SM00645">
    <property type="entry name" value="Pept_C1"/>
    <property type="match status" value="1"/>
</dbReference>
<organism>
    <name type="scientific">Culex quinquefasciatus</name>
    <name type="common">Southern house mosquito</name>
    <name type="synonym">Culex pungens</name>
    <dbReference type="NCBI Taxonomy" id="7176"/>
    <lineage>
        <taxon>Eukaryota</taxon>
        <taxon>Metazoa</taxon>
        <taxon>Ecdysozoa</taxon>
        <taxon>Arthropoda</taxon>
        <taxon>Hexapoda</taxon>
        <taxon>Insecta</taxon>
        <taxon>Pterygota</taxon>
        <taxon>Neoptera</taxon>
        <taxon>Endopterygota</taxon>
        <taxon>Diptera</taxon>
        <taxon>Nematocera</taxon>
        <taxon>Culicoidea</taxon>
        <taxon>Culicidae</taxon>
        <taxon>Culicinae</taxon>
        <taxon>Culicini</taxon>
        <taxon>Culex</taxon>
        <taxon>Culex</taxon>
    </lineage>
</organism>
<dbReference type="Pfam" id="PF00112">
    <property type="entry name" value="Peptidase_C1"/>
    <property type="match status" value="1"/>
</dbReference>